<feature type="compositionally biased region" description="Polar residues" evidence="1">
    <location>
        <begin position="40"/>
        <end position="51"/>
    </location>
</feature>
<dbReference type="InterPro" id="IPR043502">
    <property type="entry name" value="DNA/RNA_pol_sf"/>
</dbReference>
<dbReference type="AlphaFoldDB" id="A0A4C1UFG1"/>
<dbReference type="EMBL" id="BGZK01000166">
    <property type="protein sequence ID" value="GBP24847.1"/>
    <property type="molecule type" value="Genomic_DNA"/>
</dbReference>
<comment type="caution">
    <text evidence="3">The sequence shown here is derived from an EMBL/GenBank/DDBJ whole genome shotgun (WGS) entry which is preliminary data.</text>
</comment>
<dbReference type="SUPFAM" id="SSF56672">
    <property type="entry name" value="DNA/RNA polymerases"/>
    <property type="match status" value="1"/>
</dbReference>
<dbReference type="InterPro" id="IPR036397">
    <property type="entry name" value="RNaseH_sf"/>
</dbReference>
<dbReference type="PROSITE" id="PS50878">
    <property type="entry name" value="RT_POL"/>
    <property type="match status" value="1"/>
</dbReference>
<feature type="domain" description="Reverse transcriptase" evidence="2">
    <location>
        <begin position="711"/>
        <end position="980"/>
    </location>
</feature>
<proteinExistence type="predicted"/>
<protein>
    <submittedName>
        <fullName evidence="3">115 kDa protein in type-1 retrotransposable element R1DM</fullName>
    </submittedName>
</protein>
<evidence type="ECO:0000313" key="4">
    <source>
        <dbReference type="Proteomes" id="UP000299102"/>
    </source>
</evidence>
<reference evidence="3 4" key="1">
    <citation type="journal article" date="2019" name="Commun. Biol.">
        <title>The bagworm genome reveals a unique fibroin gene that provides high tensile strength.</title>
        <authorList>
            <person name="Kono N."/>
            <person name="Nakamura H."/>
            <person name="Ohtoshi R."/>
            <person name="Tomita M."/>
            <person name="Numata K."/>
            <person name="Arakawa K."/>
        </authorList>
    </citation>
    <scope>NUCLEOTIDE SEQUENCE [LARGE SCALE GENOMIC DNA]</scope>
</reference>
<evidence type="ECO:0000256" key="1">
    <source>
        <dbReference type="SAM" id="MobiDB-lite"/>
    </source>
</evidence>
<keyword evidence="4" id="KW-1185">Reference proteome</keyword>
<dbReference type="GO" id="GO:0003676">
    <property type="term" value="F:nucleic acid binding"/>
    <property type="evidence" value="ECO:0007669"/>
    <property type="project" value="InterPro"/>
</dbReference>
<feature type="compositionally biased region" description="Basic and acidic residues" evidence="1">
    <location>
        <begin position="296"/>
        <end position="305"/>
    </location>
</feature>
<dbReference type="InterPro" id="IPR000477">
    <property type="entry name" value="RT_dom"/>
</dbReference>
<sequence>MVKRQLAQSEIQRALVESDDENISVRECDSDDENFAVDSCSDSESNVTEPASENDDEQLWSESDDVPIEEYVSIDTYEGRDGTTWKSELDRQSRTPRHNIIRGGIHKSFTKSMEINRQNRNASISWSLLTIGVNEQRSLRKSKDKLAPIRELWEYVNQNLKKFYLPGENLTIDEQLVPFRGRVSFKQYLPSKPDKHETAGNEAKYSHENKGVRGVEDVPNDGTIAAGSPPAKLVVEVKPADASATAARESDVEVFTALEAVGDFARRASFKDEIGRPSLPASGRPTPVDLSGGTPRPERRDSRSVRLDAHPIGRLASSIETLAMEARGELEGLKNISRDVKESVIGKLAAISELALRHEEYRSSYIMELERERTRRAREAEAAEKRIAKIAKENLDRILQIETKIDKMAGEVSSTRNLLGHFDVPKKLEAIQKTLEAGIAPHALNYAEVAAKPKPLAAAPKRIPGSEIRTGAGHTLIISSRIENHTAEQVVTKLRSVIDAREMGVTVDRLRKTRNQKVVVSCSSAEDAKKIKERLKMRGADLRVSKPKKRLPTVVIRGVLKGRGRQPTGIATTPARLLAQDRESIWDGIYRVIRNTRRNREDVLLINDSGQTCSPNESAVLLANTFFPDDRIDTDDPYHTELRRRTDGSVRPPEAPDILSGMDPPFTGAEVKMALKAFNPKKAPRIDGFTSDICQTAILRDLGLFLAMANKCLQLGYFPRAWKVATIKVIPKPGKDDYSRPKSYRPIGLLPLMGKTVERMLVWRIQWHIMPKLQMRQYGFMPQRGTEDSLYDLMTHIHNELNLKRIIVVVSLDIEGAFDNAWWPAIRNQLLVHKCPVNLYGMVMGYLRDREVVVRYAGGESRRMTPKGCIQGSIAGPTFWNLVLDSLLRELGDLGVYVQAFADDVDLMFSGQSASALEAETNRALAHVRDWSDRNKLRFAPSKTNAMVLTKKLKFDVPVIRMGNTEISLVDEIRLLGLTIDKGLTFTPHVAKACKRAANIYKGIARAAKATWGLSPEIVRTIYVAAIEPIVMYASCAWAPATKKLGVRKMLDALKRSVALKACRDYRTVSLHSALILAFEGVEDLDPSTMDRLAIVGPHIYTDGSRIEGKVDAALAEWRDGIESGNFAYRLESFCTVFQAEMFALHRAIRRVKKGKDRLVRSRRPRLRCRPPTRADVFLDSDAIYVHFHRRSVSKKEIVQCCVVHAHLRVIALVGYCCAVSATSPVVGGRWLSTSPFVDRRGVLRDS</sequence>
<feature type="region of interest" description="Disordered" evidence="1">
    <location>
        <begin position="274"/>
        <end position="305"/>
    </location>
</feature>
<dbReference type="GO" id="GO:0071897">
    <property type="term" value="P:DNA biosynthetic process"/>
    <property type="evidence" value="ECO:0007669"/>
    <property type="project" value="UniProtKB-ARBA"/>
</dbReference>
<dbReference type="Gene3D" id="3.30.420.10">
    <property type="entry name" value="Ribonuclease H-like superfamily/Ribonuclease H"/>
    <property type="match status" value="1"/>
</dbReference>
<evidence type="ECO:0000313" key="3">
    <source>
        <dbReference type="EMBL" id="GBP24847.1"/>
    </source>
</evidence>
<dbReference type="Pfam" id="PF00078">
    <property type="entry name" value="RVT_1"/>
    <property type="match status" value="1"/>
</dbReference>
<dbReference type="OrthoDB" id="411871at2759"/>
<organism evidence="3 4">
    <name type="scientific">Eumeta variegata</name>
    <name type="common">Bagworm moth</name>
    <name type="synonym">Eumeta japonica</name>
    <dbReference type="NCBI Taxonomy" id="151549"/>
    <lineage>
        <taxon>Eukaryota</taxon>
        <taxon>Metazoa</taxon>
        <taxon>Ecdysozoa</taxon>
        <taxon>Arthropoda</taxon>
        <taxon>Hexapoda</taxon>
        <taxon>Insecta</taxon>
        <taxon>Pterygota</taxon>
        <taxon>Neoptera</taxon>
        <taxon>Endopterygota</taxon>
        <taxon>Lepidoptera</taxon>
        <taxon>Glossata</taxon>
        <taxon>Ditrysia</taxon>
        <taxon>Tineoidea</taxon>
        <taxon>Psychidae</taxon>
        <taxon>Oiketicinae</taxon>
        <taxon>Eumeta</taxon>
    </lineage>
</organism>
<accession>A0A4C1UFG1</accession>
<name>A0A4C1UFG1_EUMVA</name>
<feature type="region of interest" description="Disordered" evidence="1">
    <location>
        <begin position="29"/>
        <end position="60"/>
    </location>
</feature>
<dbReference type="Pfam" id="PF13843">
    <property type="entry name" value="DDE_Tnp_1_7"/>
    <property type="match status" value="1"/>
</dbReference>
<dbReference type="Proteomes" id="UP000299102">
    <property type="component" value="Unassembled WGS sequence"/>
</dbReference>
<dbReference type="CDD" id="cd01650">
    <property type="entry name" value="RT_nLTR_like"/>
    <property type="match status" value="1"/>
</dbReference>
<gene>
    <name evidence="3" type="ORF">EVAR_14180_1</name>
</gene>
<dbReference type="InterPro" id="IPR029526">
    <property type="entry name" value="PGBD"/>
</dbReference>
<dbReference type="PANTHER" id="PTHR19446">
    <property type="entry name" value="REVERSE TRANSCRIPTASES"/>
    <property type="match status" value="1"/>
</dbReference>
<evidence type="ECO:0000259" key="2">
    <source>
        <dbReference type="PROSITE" id="PS50878"/>
    </source>
</evidence>